<sequence length="63" mass="7081">MQTPVLNPSAVYLRRIVQVSVSDTGYNTSLPYPHFRGGNRAEKKARARLVKSSTRARPQAREP</sequence>
<reference evidence="2" key="2">
    <citation type="journal article" date="2015" name="Data Brief">
        <title>Shoot transcriptome of the giant reed, Arundo donax.</title>
        <authorList>
            <person name="Barrero R.A."/>
            <person name="Guerrero F.D."/>
            <person name="Moolhuijzen P."/>
            <person name="Goolsby J.A."/>
            <person name="Tidwell J."/>
            <person name="Bellgard S.E."/>
            <person name="Bellgard M.I."/>
        </authorList>
    </citation>
    <scope>NUCLEOTIDE SEQUENCE</scope>
    <source>
        <tissue evidence="2">Shoot tissue taken approximately 20 cm above the soil surface</tissue>
    </source>
</reference>
<dbReference type="EMBL" id="GBRH01165539">
    <property type="protein sequence ID" value="JAE32357.1"/>
    <property type="molecule type" value="Transcribed_RNA"/>
</dbReference>
<name>A0A0A9H6I5_ARUDO</name>
<protein>
    <submittedName>
        <fullName evidence="2">Uncharacterized protein</fullName>
    </submittedName>
</protein>
<organism evidence="2">
    <name type="scientific">Arundo donax</name>
    <name type="common">Giant reed</name>
    <name type="synonym">Donax arundinaceus</name>
    <dbReference type="NCBI Taxonomy" id="35708"/>
    <lineage>
        <taxon>Eukaryota</taxon>
        <taxon>Viridiplantae</taxon>
        <taxon>Streptophyta</taxon>
        <taxon>Embryophyta</taxon>
        <taxon>Tracheophyta</taxon>
        <taxon>Spermatophyta</taxon>
        <taxon>Magnoliopsida</taxon>
        <taxon>Liliopsida</taxon>
        <taxon>Poales</taxon>
        <taxon>Poaceae</taxon>
        <taxon>PACMAD clade</taxon>
        <taxon>Arundinoideae</taxon>
        <taxon>Arundineae</taxon>
        <taxon>Arundo</taxon>
    </lineage>
</organism>
<proteinExistence type="predicted"/>
<dbReference type="AlphaFoldDB" id="A0A0A9H6I5"/>
<evidence type="ECO:0000256" key="1">
    <source>
        <dbReference type="SAM" id="MobiDB-lite"/>
    </source>
</evidence>
<reference evidence="2" key="1">
    <citation type="submission" date="2014-09" db="EMBL/GenBank/DDBJ databases">
        <authorList>
            <person name="Magalhaes I.L.F."/>
            <person name="Oliveira U."/>
            <person name="Santos F.R."/>
            <person name="Vidigal T.H.D.A."/>
            <person name="Brescovit A.D."/>
            <person name="Santos A.J."/>
        </authorList>
    </citation>
    <scope>NUCLEOTIDE SEQUENCE</scope>
    <source>
        <tissue evidence="2">Shoot tissue taken approximately 20 cm above the soil surface</tissue>
    </source>
</reference>
<feature type="region of interest" description="Disordered" evidence="1">
    <location>
        <begin position="27"/>
        <end position="63"/>
    </location>
</feature>
<evidence type="ECO:0000313" key="2">
    <source>
        <dbReference type="EMBL" id="JAE32357.1"/>
    </source>
</evidence>
<accession>A0A0A9H6I5</accession>